<gene>
    <name evidence="1" type="ORF">ACFSW8_16140</name>
</gene>
<dbReference type="EMBL" id="JBHUJB010000080">
    <property type="protein sequence ID" value="MFD2160435.1"/>
    <property type="molecule type" value="Genomic_DNA"/>
</dbReference>
<dbReference type="Proteomes" id="UP001597389">
    <property type="component" value="Unassembled WGS sequence"/>
</dbReference>
<dbReference type="InterPro" id="IPR048049">
    <property type="entry name" value="Amuc_1100-like"/>
</dbReference>
<evidence type="ECO:0000313" key="2">
    <source>
        <dbReference type="Proteomes" id="UP001597389"/>
    </source>
</evidence>
<dbReference type="RefSeq" id="WP_377178770.1">
    <property type="nucleotide sequence ID" value="NZ_JBHUJB010000080.1"/>
</dbReference>
<proteinExistence type="predicted"/>
<organism evidence="1 2">
    <name type="scientific">Rubritalea tangerina</name>
    <dbReference type="NCBI Taxonomy" id="430798"/>
    <lineage>
        <taxon>Bacteria</taxon>
        <taxon>Pseudomonadati</taxon>
        <taxon>Verrucomicrobiota</taxon>
        <taxon>Verrucomicrobiia</taxon>
        <taxon>Verrucomicrobiales</taxon>
        <taxon>Rubritaleaceae</taxon>
        <taxon>Rubritalea</taxon>
    </lineage>
</organism>
<sequence length="361" mass="40008">MSWIQENKFAAALAGVTLVGSGVLISLSMGKGDDFKSAKTQLKKALKQEAELQAVQPYPNQANLANKTDIVDDYSQASRDLGAKFAAYKPDAKVVEDFAPDRFSKIVSEFRERLDESFKGNDVELPERCVYGFEAYASKFPRPEATGELNYQVQATEWLLGELAKQKPEALLNVVRKKLEVESAPARPATRKNNRRAAEVEEEEKALIEMPMELTFRCTEAELSEFLSVIANTEKYPFVIRAVRVQNERMTPPTTGDARFETPAAPAADDSFGFENFVIEEDVAEGEEGAEVTEEAVEVEEQDVPEVANDNDDTRVILPILGAEKVNVFLKLDLILLTGKGMPSLDEMKKEAKIEETSNAG</sequence>
<evidence type="ECO:0000313" key="1">
    <source>
        <dbReference type="EMBL" id="MFD2160435.1"/>
    </source>
</evidence>
<comment type="caution">
    <text evidence="1">The sequence shown here is derived from an EMBL/GenBank/DDBJ whole genome shotgun (WGS) entry which is preliminary data.</text>
</comment>
<reference evidence="2" key="1">
    <citation type="journal article" date="2019" name="Int. J. Syst. Evol. Microbiol.">
        <title>The Global Catalogue of Microorganisms (GCM) 10K type strain sequencing project: providing services to taxonomists for standard genome sequencing and annotation.</title>
        <authorList>
            <consortium name="The Broad Institute Genomics Platform"/>
            <consortium name="The Broad Institute Genome Sequencing Center for Infectious Disease"/>
            <person name="Wu L."/>
            <person name="Ma J."/>
        </authorList>
    </citation>
    <scope>NUCLEOTIDE SEQUENCE [LARGE SCALE GENOMIC DNA]</scope>
    <source>
        <strain evidence="2">CCUG 57942</strain>
    </source>
</reference>
<protein>
    <submittedName>
        <fullName evidence="1">Amuc_1100 family pilus-like protein</fullName>
    </submittedName>
</protein>
<accession>A0ABW4ZFD8</accession>
<name>A0ABW4ZFD8_9BACT</name>
<keyword evidence="2" id="KW-1185">Reference proteome</keyword>
<dbReference type="NCBIfam" id="NF038287">
    <property type="entry name" value="Amuc_1100_fam"/>
    <property type="match status" value="1"/>
</dbReference>